<dbReference type="PANTHER" id="PTHR43591">
    <property type="entry name" value="METHYLTRANSFERASE"/>
    <property type="match status" value="1"/>
</dbReference>
<organism evidence="2 3">
    <name type="scientific">Actinomadura rubrobrunea</name>
    <dbReference type="NCBI Taxonomy" id="115335"/>
    <lineage>
        <taxon>Bacteria</taxon>
        <taxon>Bacillati</taxon>
        <taxon>Actinomycetota</taxon>
        <taxon>Actinomycetes</taxon>
        <taxon>Streptosporangiales</taxon>
        <taxon>Thermomonosporaceae</taxon>
        <taxon>Actinomadura</taxon>
    </lineage>
</organism>
<dbReference type="AlphaFoldDB" id="A0A9W6UVU6"/>
<evidence type="ECO:0000313" key="3">
    <source>
        <dbReference type="Proteomes" id="UP001165124"/>
    </source>
</evidence>
<reference evidence="2" key="1">
    <citation type="submission" date="2023-02" db="EMBL/GenBank/DDBJ databases">
        <title>Actinomadura rubrobrunea NBRC 14622.</title>
        <authorList>
            <person name="Ichikawa N."/>
            <person name="Sato H."/>
            <person name="Tonouchi N."/>
        </authorList>
    </citation>
    <scope>NUCLEOTIDE SEQUENCE</scope>
    <source>
        <strain evidence="2">NBRC 14622</strain>
    </source>
</reference>
<gene>
    <name evidence="2" type="ORF">Arub01_37080</name>
</gene>
<dbReference type="SUPFAM" id="SSF53335">
    <property type="entry name" value="S-adenosyl-L-methionine-dependent methyltransferases"/>
    <property type="match status" value="1"/>
</dbReference>
<dbReference type="InterPro" id="IPR025714">
    <property type="entry name" value="Methyltranfer_dom"/>
</dbReference>
<dbReference type="EMBL" id="BSRZ01000009">
    <property type="protein sequence ID" value="GLW65464.1"/>
    <property type="molecule type" value="Genomic_DNA"/>
</dbReference>
<feature type="domain" description="Methyltransferase" evidence="1">
    <location>
        <begin position="36"/>
        <end position="159"/>
    </location>
</feature>
<dbReference type="GO" id="GO:0008168">
    <property type="term" value="F:methyltransferase activity"/>
    <property type="evidence" value="ECO:0007669"/>
    <property type="project" value="TreeGrafter"/>
</dbReference>
<accession>A0A9W6UVU6</accession>
<dbReference type="Proteomes" id="UP001165124">
    <property type="component" value="Unassembled WGS sequence"/>
</dbReference>
<protein>
    <recommendedName>
        <fullName evidence="1">Methyltransferase domain-containing protein</fullName>
    </recommendedName>
</protein>
<comment type="caution">
    <text evidence="2">The sequence shown here is derived from an EMBL/GenBank/DDBJ whole genome shotgun (WGS) entry which is preliminary data.</text>
</comment>
<dbReference type="CDD" id="cd02440">
    <property type="entry name" value="AdoMet_MTases"/>
    <property type="match status" value="1"/>
</dbReference>
<dbReference type="PANTHER" id="PTHR43591:SF24">
    <property type="entry name" value="2-METHOXY-6-POLYPRENYL-1,4-BENZOQUINOL METHYLASE, MITOCHONDRIAL"/>
    <property type="match status" value="1"/>
</dbReference>
<sequence>MAGRGVYTHGHHQTVLSSHRWRTVENSAAYLVDHLRSGARVLDVGCGPGTITVGLAERAAPGHVTGLDASEQVVKDARRYAAERGIGNVTFVTGDVYALAFPDGVFDVVHAHQVLQHLDDPVRALREMRRVCRPGGVVAARDADFGAMAWYPEPPDMDAWLPVYSKVARGNGGEPDAGRRLVSWARQAGFTDITATSSSWCFSTPEERRWWSESWGGRMVRSSIADTAVSRGHATRDELDRIYAGWRQWAAADDGWFTVTHGEIVCRVP</sequence>
<keyword evidence="3" id="KW-1185">Reference proteome</keyword>
<name>A0A9W6UVU6_9ACTN</name>
<dbReference type="InterPro" id="IPR029063">
    <property type="entry name" value="SAM-dependent_MTases_sf"/>
</dbReference>
<evidence type="ECO:0000259" key="1">
    <source>
        <dbReference type="Pfam" id="PF13847"/>
    </source>
</evidence>
<proteinExistence type="predicted"/>
<dbReference type="Gene3D" id="3.40.50.150">
    <property type="entry name" value="Vaccinia Virus protein VP39"/>
    <property type="match status" value="1"/>
</dbReference>
<dbReference type="RefSeq" id="WP_067909891.1">
    <property type="nucleotide sequence ID" value="NZ_BSRZ01000009.1"/>
</dbReference>
<evidence type="ECO:0000313" key="2">
    <source>
        <dbReference type="EMBL" id="GLW65464.1"/>
    </source>
</evidence>
<dbReference type="Pfam" id="PF13847">
    <property type="entry name" value="Methyltransf_31"/>
    <property type="match status" value="1"/>
</dbReference>